<name>A0A6G0ZE82_APHCR</name>
<reference evidence="1 2" key="1">
    <citation type="submission" date="2019-08" db="EMBL/GenBank/DDBJ databases">
        <title>Whole genome of Aphis craccivora.</title>
        <authorList>
            <person name="Voronova N.V."/>
            <person name="Shulinski R.S."/>
            <person name="Bandarenka Y.V."/>
            <person name="Zhorov D.G."/>
            <person name="Warner D."/>
        </authorList>
    </citation>
    <scope>NUCLEOTIDE SEQUENCE [LARGE SCALE GENOMIC DNA]</scope>
    <source>
        <strain evidence="1">180601</strain>
        <tissue evidence="1">Whole Body</tissue>
    </source>
</reference>
<evidence type="ECO:0000313" key="1">
    <source>
        <dbReference type="EMBL" id="KAF0768929.1"/>
    </source>
</evidence>
<keyword evidence="2" id="KW-1185">Reference proteome</keyword>
<dbReference type="Proteomes" id="UP000478052">
    <property type="component" value="Unassembled WGS sequence"/>
</dbReference>
<dbReference type="AlphaFoldDB" id="A0A6G0ZE82"/>
<gene>
    <name evidence="1" type="ORF">FWK35_00004652</name>
</gene>
<evidence type="ECO:0000313" key="2">
    <source>
        <dbReference type="Proteomes" id="UP000478052"/>
    </source>
</evidence>
<accession>A0A6G0ZE82</accession>
<sequence>KNCPIGAEDLLQYFDQNYIGGTYFRKFRKTNNLILRRILYRFILFVPELWNVNLTTLSTNLYRIKNASQSLKIGFPISLSIIII</sequence>
<feature type="non-terminal residue" evidence="1">
    <location>
        <position position="1"/>
    </location>
</feature>
<proteinExistence type="predicted"/>
<comment type="caution">
    <text evidence="1">The sequence shown here is derived from an EMBL/GenBank/DDBJ whole genome shotgun (WGS) entry which is preliminary data.</text>
</comment>
<dbReference type="EMBL" id="VUJU01000673">
    <property type="protein sequence ID" value="KAF0768929.1"/>
    <property type="molecule type" value="Genomic_DNA"/>
</dbReference>
<organism evidence="1 2">
    <name type="scientific">Aphis craccivora</name>
    <name type="common">Cowpea aphid</name>
    <dbReference type="NCBI Taxonomy" id="307492"/>
    <lineage>
        <taxon>Eukaryota</taxon>
        <taxon>Metazoa</taxon>
        <taxon>Ecdysozoa</taxon>
        <taxon>Arthropoda</taxon>
        <taxon>Hexapoda</taxon>
        <taxon>Insecta</taxon>
        <taxon>Pterygota</taxon>
        <taxon>Neoptera</taxon>
        <taxon>Paraneoptera</taxon>
        <taxon>Hemiptera</taxon>
        <taxon>Sternorrhyncha</taxon>
        <taxon>Aphidomorpha</taxon>
        <taxon>Aphidoidea</taxon>
        <taxon>Aphididae</taxon>
        <taxon>Aphidini</taxon>
        <taxon>Aphis</taxon>
        <taxon>Aphis</taxon>
    </lineage>
</organism>
<protein>
    <submittedName>
        <fullName evidence="1">Uncharacterized protein</fullName>
    </submittedName>
</protein>